<evidence type="ECO:0000259" key="6">
    <source>
        <dbReference type="PROSITE" id="PS51266"/>
    </source>
</evidence>
<keyword evidence="9" id="KW-1185">Reference proteome</keyword>
<dbReference type="CDD" id="cd16464">
    <property type="entry name" value="RING-H2_Pirh2-like"/>
    <property type="match status" value="1"/>
</dbReference>
<dbReference type="InterPro" id="IPR037274">
    <property type="entry name" value="Znf_CHY_sf"/>
</dbReference>
<keyword evidence="3" id="KW-0862">Zinc</keyword>
<dbReference type="InterPro" id="IPR017921">
    <property type="entry name" value="Znf_CTCHY"/>
</dbReference>
<dbReference type="Gene3D" id="1.20.120.520">
    <property type="entry name" value="nmb1532 protein domain like"/>
    <property type="match status" value="3"/>
</dbReference>
<dbReference type="CDD" id="cd12108">
    <property type="entry name" value="Hr-like"/>
    <property type="match status" value="3"/>
</dbReference>
<organism evidence="8 9">
    <name type="scientific">Tetradesmus obliquus</name>
    <name type="common">Green alga</name>
    <name type="synonym">Acutodesmus obliquus</name>
    <dbReference type="NCBI Taxonomy" id="3088"/>
    <lineage>
        <taxon>Eukaryota</taxon>
        <taxon>Viridiplantae</taxon>
        <taxon>Chlorophyta</taxon>
        <taxon>core chlorophytes</taxon>
        <taxon>Chlorophyceae</taxon>
        <taxon>CS clade</taxon>
        <taxon>Sphaeropleales</taxon>
        <taxon>Scenedesmaceae</taxon>
        <taxon>Tetradesmus</taxon>
    </lineage>
</organism>
<dbReference type="PANTHER" id="PTHR21319:SF0">
    <property type="entry name" value="AND RING FINGER DOMAIN PROTEIN, PUTATIVE (AFU_ORTHOLOGUE AFUA_1G08900)-RELATED"/>
    <property type="match status" value="1"/>
</dbReference>
<dbReference type="Pfam" id="PF01814">
    <property type="entry name" value="Hemerythrin"/>
    <property type="match status" value="3"/>
</dbReference>
<evidence type="ECO:0000256" key="3">
    <source>
        <dbReference type="ARBA" id="ARBA00022833"/>
    </source>
</evidence>
<dbReference type="SUPFAM" id="SSF161219">
    <property type="entry name" value="CHY zinc finger-like"/>
    <property type="match status" value="1"/>
</dbReference>
<dbReference type="Pfam" id="PF05495">
    <property type="entry name" value="zf-CHY"/>
    <property type="match status" value="1"/>
</dbReference>
<dbReference type="PANTHER" id="PTHR21319">
    <property type="entry name" value="RING FINGER AND CHY ZINC FINGER DOMAIN-CONTAINING PROTEIN 1"/>
    <property type="match status" value="1"/>
</dbReference>
<protein>
    <recommendedName>
        <fullName evidence="10">RING-type domain-containing protein</fullName>
    </recommendedName>
</protein>
<evidence type="ECO:0000313" key="8">
    <source>
        <dbReference type="EMBL" id="WIA20872.1"/>
    </source>
</evidence>
<dbReference type="Proteomes" id="UP001244341">
    <property type="component" value="Chromosome 12b"/>
</dbReference>
<gene>
    <name evidence="8" type="ORF">OEZ85_005220</name>
</gene>
<keyword evidence="2 4" id="KW-0863">Zinc-finger</keyword>
<evidence type="ECO:0000259" key="7">
    <source>
        <dbReference type="PROSITE" id="PS51270"/>
    </source>
</evidence>
<dbReference type="InterPro" id="IPR001841">
    <property type="entry name" value="Znf_RING"/>
</dbReference>
<dbReference type="PROSITE" id="PS51266">
    <property type="entry name" value="ZF_CHY"/>
    <property type="match status" value="1"/>
</dbReference>
<evidence type="ECO:0000313" key="9">
    <source>
        <dbReference type="Proteomes" id="UP001244341"/>
    </source>
</evidence>
<dbReference type="Gene3D" id="3.30.40.10">
    <property type="entry name" value="Zinc/RING finger domain, C3HC4 (zinc finger)"/>
    <property type="match status" value="1"/>
</dbReference>
<dbReference type="InterPro" id="IPR012312">
    <property type="entry name" value="Hemerythrin-like"/>
</dbReference>
<dbReference type="InterPro" id="IPR039512">
    <property type="entry name" value="RCHY1_zinc-ribbon"/>
</dbReference>
<feature type="domain" description="CHY-type" evidence="6">
    <location>
        <begin position="739"/>
        <end position="806"/>
    </location>
</feature>
<feature type="domain" description="CTCHY-type" evidence="7">
    <location>
        <begin position="808"/>
        <end position="874"/>
    </location>
</feature>
<dbReference type="PROSITE" id="PS50089">
    <property type="entry name" value="ZF_RING_2"/>
    <property type="match status" value="1"/>
</dbReference>
<keyword evidence="1" id="KW-0479">Metal-binding</keyword>
<name>A0ABY8UH69_TETOB</name>
<evidence type="ECO:0000259" key="5">
    <source>
        <dbReference type="PROSITE" id="PS50089"/>
    </source>
</evidence>
<dbReference type="SUPFAM" id="SSF57850">
    <property type="entry name" value="RING/U-box"/>
    <property type="match status" value="1"/>
</dbReference>
<dbReference type="PROSITE" id="PS51270">
    <property type="entry name" value="ZF_CTCHY"/>
    <property type="match status" value="1"/>
</dbReference>
<proteinExistence type="predicted"/>
<evidence type="ECO:0000256" key="2">
    <source>
        <dbReference type="ARBA" id="ARBA00022771"/>
    </source>
</evidence>
<dbReference type="InterPro" id="IPR008913">
    <property type="entry name" value="Znf_CHY"/>
</dbReference>
<dbReference type="Gene3D" id="2.20.28.10">
    <property type="match status" value="1"/>
</dbReference>
<dbReference type="InterPro" id="IPR013083">
    <property type="entry name" value="Znf_RING/FYVE/PHD"/>
</dbReference>
<evidence type="ECO:0000256" key="1">
    <source>
        <dbReference type="ARBA" id="ARBA00022723"/>
    </source>
</evidence>
<dbReference type="InterPro" id="IPR037275">
    <property type="entry name" value="Znf_CTCHY_sf"/>
</dbReference>
<feature type="domain" description="RING-type" evidence="5">
    <location>
        <begin position="888"/>
        <end position="929"/>
    </location>
</feature>
<reference evidence="8 9" key="1">
    <citation type="submission" date="2023-05" db="EMBL/GenBank/DDBJ databases">
        <title>A 100% complete, gapless, phased diploid assembly of the Scenedesmus obliquus UTEX 3031 genome.</title>
        <authorList>
            <person name="Biondi T.C."/>
            <person name="Hanschen E.R."/>
            <person name="Kwon T."/>
            <person name="Eng W."/>
            <person name="Kruse C.P.S."/>
            <person name="Koehler S.I."/>
            <person name="Kunde Y."/>
            <person name="Gleasner C.D."/>
            <person name="You Mak K.T."/>
            <person name="Polle J."/>
            <person name="Hovde B.T."/>
            <person name="Starkenburg S.R."/>
        </authorList>
    </citation>
    <scope>NUCLEOTIDE SEQUENCE [LARGE SCALE GENOMIC DNA]</scope>
    <source>
        <strain evidence="8 9">DOE0152z</strain>
    </source>
</reference>
<dbReference type="EMBL" id="CP126219">
    <property type="protein sequence ID" value="WIA20872.1"/>
    <property type="molecule type" value="Genomic_DNA"/>
</dbReference>
<sequence length="996" mass="108781">MALCCPASTSDVLVSQGEAPGTEHQHAPINFLYGHLHDSIRTELQNLSTWALQLEASSEQDLVHRLLHLKERYHFLEQVYKYHSSVEDEVVYPALDTKVKNVTSAYSVEHQDEEYLFEHLASLLASALAQDGAERAATVRKLICKIEEIHTTLRKHLAKEEAQLLPLLLQHFSHAEQAELVAQFLYCIPLDTVERVLSWLKPMVPQEELQALMGHLRDVIPDRLLLQLLVTWLNPAPGVSSSSNAAAVGAAAAAGGAAQQQQQQRLVICPFAAPSKQQAVLAAGSGSSSVQVAAAGCSQAEQWPPLRGIVLFHHSIRGALEVFAAEAAALQQQAGVSAGQLAGLVERHRFLRSVCMFHTLSEEEVMFPEVLRISGLAASPQLASVAAACATCQAEHGSEVLLFEELGRLLADVRAFVRRGRTRDVSGMLGQLVGTARKVCAAISTHMQREEAEVLPLLAAALSPEQQRGMRLNGRFQFLWGIYRAHSKAEDEIVFPALESKEALHNVSHAYTLDHEQEEQLFHDLAAVISRVKASASAAEARELVLQLRRMCAAVRASLETHVRAEEAELWPLFSEHFSVKEQQHLVGVIIGRTGAEVLQALLPWVTGSFSEEEKEAMMGSLREATKNTMFDQWLGAVQQSGAAAAAAAGSASASAATAEAQQAPAAAAAGAGAGAEQQQQQQMAMSDLAEIAEYLTGSSGSAQQQQQLSLGLLPSLPPPQQQQQQCQTEVSGTVAESTNYVPGWEDIFNINQKQLEAAIRRVHTCRLCHDDASDHRLDRYAVSEMCCMLCGTRQPVAGSCSSCGGSMAGYYCSICHLFDDEPGRDIYHCPFCNVCRRGKGLGVDFFHCMQCNACMSLSLFNSHTCRERAMEGNCPVCHEERAMEGNCPVCHEYLFDSATPIKELPCGHFLHSSCFAEYARYAYTCPICCKSIGDMSVYFQMLDSLLASERRSLPAELASKSQTVLCQDCGRVGDVAYHFVYHKCPACSSYNTRVM</sequence>
<evidence type="ECO:0000256" key="4">
    <source>
        <dbReference type="PROSITE-ProRule" id="PRU00601"/>
    </source>
</evidence>
<dbReference type="Pfam" id="PF14599">
    <property type="entry name" value="zinc_ribbon_6"/>
    <property type="match status" value="1"/>
</dbReference>
<dbReference type="SMART" id="SM00184">
    <property type="entry name" value="RING"/>
    <property type="match status" value="1"/>
</dbReference>
<dbReference type="Pfam" id="PF13639">
    <property type="entry name" value="zf-RING_2"/>
    <property type="match status" value="1"/>
</dbReference>
<dbReference type="SUPFAM" id="SSF161245">
    <property type="entry name" value="Zinc hairpin stack"/>
    <property type="match status" value="1"/>
</dbReference>
<accession>A0ABY8UH69</accession>
<evidence type="ECO:0008006" key="10">
    <source>
        <dbReference type="Google" id="ProtNLM"/>
    </source>
</evidence>